<dbReference type="OrthoDB" id="27533at2157"/>
<dbReference type="KEGG" id="fpl:Ferp_2228"/>
<dbReference type="eggNOG" id="arCOG04182">
    <property type="taxonomic scope" value="Archaea"/>
</dbReference>
<evidence type="ECO:0000256" key="2">
    <source>
        <dbReference type="ARBA" id="ARBA00022980"/>
    </source>
</evidence>
<evidence type="ECO:0000256" key="3">
    <source>
        <dbReference type="ARBA" id="ARBA00023274"/>
    </source>
</evidence>
<dbReference type="GO" id="GO:0005840">
    <property type="term" value="C:ribosome"/>
    <property type="evidence" value="ECO:0007669"/>
    <property type="project" value="UniProtKB-KW"/>
</dbReference>
<dbReference type="EMBL" id="CP001899">
    <property type="protein sequence ID" value="ADC66354.1"/>
    <property type="molecule type" value="Genomic_DNA"/>
</dbReference>
<dbReference type="STRING" id="589924.Ferp_2228"/>
<evidence type="ECO:0000256" key="1">
    <source>
        <dbReference type="ARBA" id="ARBA00009680"/>
    </source>
</evidence>
<dbReference type="Gene3D" id="3.30.70.3370">
    <property type="match status" value="1"/>
</dbReference>
<accession>D3S0W3</accession>
<gene>
    <name evidence="4" type="primary">rps24e</name>
    <name evidence="6" type="ordered locus">Ferp_2228</name>
</gene>
<dbReference type="InterPro" id="IPR018098">
    <property type="entry name" value="Ribosomal_eS24_CS"/>
</dbReference>
<evidence type="ECO:0000313" key="6">
    <source>
        <dbReference type="EMBL" id="ADC66354.1"/>
    </source>
</evidence>
<evidence type="ECO:0000256" key="4">
    <source>
        <dbReference type="HAMAP-Rule" id="MF_00545"/>
    </source>
</evidence>
<keyword evidence="2 4" id="KW-0689">Ribosomal protein</keyword>
<dbReference type="RefSeq" id="WP_012966692.1">
    <property type="nucleotide sequence ID" value="NC_013849.1"/>
</dbReference>
<evidence type="ECO:0000313" key="7">
    <source>
        <dbReference type="Proteomes" id="UP000002613"/>
    </source>
</evidence>
<protein>
    <recommendedName>
        <fullName evidence="4">Small ribosomal subunit protein eS24</fullName>
    </recommendedName>
</protein>
<keyword evidence="3 4" id="KW-0687">Ribonucleoprotein</keyword>
<sequence>MELRIEKERYNPLLKRREVYFRVTFNGATPKRSEVREKLAALLNANSNTTVIDWMRNEFGKTEAVGYAKIYDSEEDMRSIEEEHVLRRNFGGKEEEEGGE</sequence>
<evidence type="ECO:0000256" key="5">
    <source>
        <dbReference type="RuleBase" id="RU004381"/>
    </source>
</evidence>
<dbReference type="AlphaFoldDB" id="D3S0W3"/>
<dbReference type="GeneID" id="8779766"/>
<proteinExistence type="inferred from homology"/>
<reference evidence="6 7" key="2">
    <citation type="journal article" date="2011" name="Stand. Genomic Sci.">
        <title>Complete genome sequence of Ferroglobus placidus AEDII12DO.</title>
        <authorList>
            <person name="Anderson I."/>
            <person name="Risso C."/>
            <person name="Holmes D."/>
            <person name="Lucas S."/>
            <person name="Copeland A."/>
            <person name="Lapidus A."/>
            <person name="Cheng J.F."/>
            <person name="Bruce D."/>
            <person name="Goodwin L."/>
            <person name="Pitluck S."/>
            <person name="Saunders E."/>
            <person name="Brettin T."/>
            <person name="Detter J.C."/>
            <person name="Han C."/>
            <person name="Tapia R."/>
            <person name="Larimer F."/>
            <person name="Land M."/>
            <person name="Hauser L."/>
            <person name="Woyke T."/>
            <person name="Lovley D."/>
            <person name="Kyrpides N."/>
            <person name="Ivanova N."/>
        </authorList>
    </citation>
    <scope>NUCLEOTIDE SEQUENCE [LARGE SCALE GENOMIC DNA]</scope>
    <source>
        <strain evidence="7">DSM 10642 / AEDII12DO</strain>
    </source>
</reference>
<dbReference type="HOGENOM" id="CLU_107248_3_1_2"/>
<dbReference type="GO" id="GO:1990904">
    <property type="term" value="C:ribonucleoprotein complex"/>
    <property type="evidence" value="ECO:0007669"/>
    <property type="project" value="UniProtKB-KW"/>
</dbReference>
<dbReference type="Proteomes" id="UP000002613">
    <property type="component" value="Chromosome"/>
</dbReference>
<dbReference type="SUPFAM" id="SSF54189">
    <property type="entry name" value="Ribosomal proteins S24e, L23 and L15e"/>
    <property type="match status" value="1"/>
</dbReference>
<dbReference type="HAMAP" id="MF_00545">
    <property type="entry name" value="Ribosomal_eS24"/>
    <property type="match status" value="1"/>
</dbReference>
<dbReference type="InterPro" id="IPR012678">
    <property type="entry name" value="Ribosomal_uL23/eL15/eS24_sf"/>
</dbReference>
<dbReference type="GO" id="GO:0003735">
    <property type="term" value="F:structural constituent of ribosome"/>
    <property type="evidence" value="ECO:0007669"/>
    <property type="project" value="InterPro"/>
</dbReference>
<dbReference type="PANTHER" id="PTHR10496">
    <property type="entry name" value="40S RIBOSOMAL PROTEIN S24"/>
    <property type="match status" value="1"/>
</dbReference>
<dbReference type="PROSITE" id="PS00529">
    <property type="entry name" value="RIBOSOMAL_S24E"/>
    <property type="match status" value="1"/>
</dbReference>
<keyword evidence="7" id="KW-1185">Reference proteome</keyword>
<name>D3S0W3_FERPA</name>
<dbReference type="InterPro" id="IPR001976">
    <property type="entry name" value="Ribosomal_eS24"/>
</dbReference>
<comment type="similarity">
    <text evidence="1 4 5">Belongs to the eukaryotic ribosomal protein eS24 family.</text>
</comment>
<dbReference type="Pfam" id="PF01282">
    <property type="entry name" value="Ribosomal_S24e"/>
    <property type="match status" value="1"/>
</dbReference>
<reference evidence="7" key="1">
    <citation type="submission" date="2010-02" db="EMBL/GenBank/DDBJ databases">
        <title>Complete sequence of Ferroglobus placidus DSM 10642.</title>
        <authorList>
            <consortium name="US DOE Joint Genome Institute"/>
            <person name="Lucas S."/>
            <person name="Copeland A."/>
            <person name="Lapidus A."/>
            <person name="Cheng J.-F."/>
            <person name="Bruce D."/>
            <person name="Goodwin L."/>
            <person name="Pitluck S."/>
            <person name="Saunders E."/>
            <person name="Brettin T."/>
            <person name="Detter J.C."/>
            <person name="Han C."/>
            <person name="Tapia R."/>
            <person name="Larimer F."/>
            <person name="Land M."/>
            <person name="Hauser L."/>
            <person name="Kyrpides N."/>
            <person name="Ivanova N."/>
            <person name="Holmes D."/>
            <person name="Lovley D."/>
            <person name="Kyrpides N."/>
            <person name="Anderson I.J."/>
            <person name="Woyke T."/>
        </authorList>
    </citation>
    <scope>NUCLEOTIDE SEQUENCE [LARGE SCALE GENOMIC DNA]</scope>
    <source>
        <strain evidence="7">DSM 10642 / AEDII12DO</strain>
    </source>
</reference>
<organism evidence="6 7">
    <name type="scientific">Ferroglobus placidus (strain DSM 10642 / AEDII12DO)</name>
    <dbReference type="NCBI Taxonomy" id="589924"/>
    <lineage>
        <taxon>Archaea</taxon>
        <taxon>Methanobacteriati</taxon>
        <taxon>Methanobacteriota</taxon>
        <taxon>Archaeoglobi</taxon>
        <taxon>Archaeoglobales</taxon>
        <taxon>Archaeoglobaceae</taxon>
        <taxon>Ferroglobus</taxon>
    </lineage>
</organism>
<dbReference type="GO" id="GO:0006412">
    <property type="term" value="P:translation"/>
    <property type="evidence" value="ECO:0007669"/>
    <property type="project" value="UniProtKB-UniRule"/>
</dbReference>
<dbReference type="PaxDb" id="589924-Ferp_2228"/>
<dbReference type="InterPro" id="IPR053709">
    <property type="entry name" value="eRP_eS24_sf"/>
</dbReference>